<protein>
    <recommendedName>
        <fullName evidence="4">HTH araC/xylS-type domain-containing protein</fullName>
    </recommendedName>
</protein>
<dbReference type="GO" id="GO:0043565">
    <property type="term" value="F:sequence-specific DNA binding"/>
    <property type="evidence" value="ECO:0007669"/>
    <property type="project" value="InterPro"/>
</dbReference>
<dbReference type="InterPro" id="IPR018060">
    <property type="entry name" value="HTH_AraC"/>
</dbReference>
<dbReference type="PANTHER" id="PTHR43280:SF32">
    <property type="entry name" value="TRANSCRIPTIONAL REGULATORY PROTEIN"/>
    <property type="match status" value="1"/>
</dbReference>
<dbReference type="AlphaFoldDB" id="G5H5P8"/>
<evidence type="ECO:0000259" key="4">
    <source>
        <dbReference type="PROSITE" id="PS01124"/>
    </source>
</evidence>
<dbReference type="eggNOG" id="COG2207">
    <property type="taxonomic scope" value="Bacteria"/>
</dbReference>
<keyword evidence="6" id="KW-1185">Reference proteome</keyword>
<reference evidence="5 6" key="1">
    <citation type="submission" date="2011-08" db="EMBL/GenBank/DDBJ databases">
        <title>The Genome Sequence of Alistipes indistinctus YIT 12060.</title>
        <authorList>
            <consortium name="The Broad Institute Genome Sequencing Platform"/>
            <person name="Earl A."/>
            <person name="Ward D."/>
            <person name="Feldgarden M."/>
            <person name="Gevers D."/>
            <person name="Morotomi M."/>
            <person name="Young S.K."/>
            <person name="Zeng Q."/>
            <person name="Gargeya S."/>
            <person name="Fitzgerald M."/>
            <person name="Haas B."/>
            <person name="Abouelleil A."/>
            <person name="Alvarado L."/>
            <person name="Arachchi H.M."/>
            <person name="Berlin A."/>
            <person name="Brown A."/>
            <person name="Chapman S.B."/>
            <person name="Chen Z."/>
            <person name="Dunbar C."/>
            <person name="Freedman E."/>
            <person name="Gearin G."/>
            <person name="Gellesch M."/>
            <person name="Goldberg J."/>
            <person name="Griggs A."/>
            <person name="Gujja S."/>
            <person name="Heiman D."/>
            <person name="Howarth C."/>
            <person name="Larson L."/>
            <person name="Lui A."/>
            <person name="MacDonald P.J.P."/>
            <person name="Montmayeur A."/>
            <person name="Murphy C."/>
            <person name="Neiman D."/>
            <person name="Pearson M."/>
            <person name="Priest M."/>
            <person name="Roberts A."/>
            <person name="Saif S."/>
            <person name="Shea T."/>
            <person name="Shenoy N."/>
            <person name="Sisk P."/>
            <person name="Stolte C."/>
            <person name="Sykes S."/>
            <person name="Wortman J."/>
            <person name="Nusbaum C."/>
            <person name="Birren B."/>
        </authorList>
    </citation>
    <scope>NUCLEOTIDE SEQUENCE [LARGE SCALE GENOMIC DNA]</scope>
    <source>
        <strain evidence="5 6">YIT 12060</strain>
    </source>
</reference>
<dbReference type="InterPro" id="IPR009057">
    <property type="entry name" value="Homeodomain-like_sf"/>
</dbReference>
<organism evidence="5 6">
    <name type="scientific">Alistipes indistinctus YIT 12060</name>
    <dbReference type="NCBI Taxonomy" id="742725"/>
    <lineage>
        <taxon>Bacteria</taxon>
        <taxon>Pseudomonadati</taxon>
        <taxon>Bacteroidota</taxon>
        <taxon>Bacteroidia</taxon>
        <taxon>Bacteroidales</taxon>
        <taxon>Rikenellaceae</taxon>
        <taxon>Alistipes</taxon>
    </lineage>
</organism>
<evidence type="ECO:0000256" key="2">
    <source>
        <dbReference type="ARBA" id="ARBA00023125"/>
    </source>
</evidence>
<dbReference type="GO" id="GO:0003700">
    <property type="term" value="F:DNA-binding transcription factor activity"/>
    <property type="evidence" value="ECO:0007669"/>
    <property type="project" value="InterPro"/>
</dbReference>
<accession>G5H5P8</accession>
<comment type="caution">
    <text evidence="5">The sequence shown here is derived from an EMBL/GenBank/DDBJ whole genome shotgun (WGS) entry which is preliminary data.</text>
</comment>
<keyword evidence="2" id="KW-0238">DNA-binding</keyword>
<dbReference type="SMART" id="SM00342">
    <property type="entry name" value="HTH_ARAC"/>
    <property type="match status" value="1"/>
</dbReference>
<dbReference type="HOGENOM" id="CLU_000445_88_2_10"/>
<keyword evidence="1" id="KW-0805">Transcription regulation</keyword>
<dbReference type="STRING" id="742725.HMPREF9450_00258"/>
<dbReference type="SUPFAM" id="SSF46689">
    <property type="entry name" value="Homeodomain-like"/>
    <property type="match status" value="1"/>
</dbReference>
<keyword evidence="3" id="KW-0804">Transcription</keyword>
<dbReference type="PROSITE" id="PS01124">
    <property type="entry name" value="HTH_ARAC_FAMILY_2"/>
    <property type="match status" value="1"/>
</dbReference>
<dbReference type="Proteomes" id="UP000006008">
    <property type="component" value="Unassembled WGS sequence"/>
</dbReference>
<evidence type="ECO:0000313" key="6">
    <source>
        <dbReference type="Proteomes" id="UP000006008"/>
    </source>
</evidence>
<dbReference type="Gene3D" id="1.10.10.60">
    <property type="entry name" value="Homeodomain-like"/>
    <property type="match status" value="1"/>
</dbReference>
<dbReference type="PANTHER" id="PTHR43280">
    <property type="entry name" value="ARAC-FAMILY TRANSCRIPTIONAL REGULATOR"/>
    <property type="match status" value="1"/>
</dbReference>
<sequence length="286" mass="32370">MINYALHTRLKGAIVLTDAFHADPALGRDRSLYKFIWVRSGTLRLEIDHVETTLEAGEVVPLTPLHRIAVREVAGDYLTLLFNSNFYCIYGHDDEVSCNGLLFNGGPETVRLRPDAARTAALYEIADKLAGEYAIEDSLREEMLRILLKRFIITCTRLARERFAVAPGKEKAFDIVRQYYVLVDEHFREKKQVQEYADLLNRSPKTLSNLFAAYGLPSPLRVIHERTGAEAQRLLLYTSKSAKEIAALLGFEDTAAFSRFFKKTAGESITGYRRKNKHAAPTSQAR</sequence>
<gene>
    <name evidence="5" type="ORF">HMPREF9450_00258</name>
</gene>
<feature type="domain" description="HTH araC/xylS-type" evidence="4">
    <location>
        <begin position="177"/>
        <end position="275"/>
    </location>
</feature>
<evidence type="ECO:0000313" key="5">
    <source>
        <dbReference type="EMBL" id="EHB93487.1"/>
    </source>
</evidence>
<dbReference type="EMBL" id="ADLD01000003">
    <property type="protein sequence ID" value="EHB93487.1"/>
    <property type="molecule type" value="Genomic_DNA"/>
</dbReference>
<evidence type="ECO:0000256" key="1">
    <source>
        <dbReference type="ARBA" id="ARBA00023015"/>
    </source>
</evidence>
<dbReference type="Pfam" id="PF12833">
    <property type="entry name" value="HTH_18"/>
    <property type="match status" value="1"/>
</dbReference>
<proteinExistence type="predicted"/>
<dbReference type="PATRIC" id="fig|742725.3.peg.294"/>
<evidence type="ECO:0000256" key="3">
    <source>
        <dbReference type="ARBA" id="ARBA00023163"/>
    </source>
</evidence>
<name>G5H5P8_9BACT</name>